<dbReference type="InterPro" id="IPR050297">
    <property type="entry name" value="LipidA_mod_glycosyltrf_83"/>
</dbReference>
<keyword evidence="3" id="KW-0328">Glycosyltransferase</keyword>
<proteinExistence type="predicted"/>
<dbReference type="PANTHER" id="PTHR33908:SF11">
    <property type="entry name" value="MEMBRANE PROTEIN"/>
    <property type="match status" value="1"/>
</dbReference>
<evidence type="ECO:0000256" key="3">
    <source>
        <dbReference type="ARBA" id="ARBA00022676"/>
    </source>
</evidence>
<accession>A0A2M6W7I3</accession>
<sequence length="510" mass="59278">MPQKKIVVWLIMIFVCGALVRLPHFLTVIPNAGVWESKIAWYDEVLSIHFASQEINSTIALSGLDTSPCLFFMILHFWLLIFSNASVFVAAILPFLFSLAGIVAIYFLGRRIYDEKIGLFSAALLALSPLNIQYATEIRVYSLLVFLTILFLLFLWRIKDLSKIKDWTGFIICSLLLLYAHYTAIILIIFGFMFLVFFKRNETKKIIFSFFAISVGVIPLILIFQRWTDFVGANFSFFSRFFSHGGLLSFFQYLYFISFGSSGADGAMIIFSLLIAGFFIYFWRRSVDINSRVLIVFVIAGWLALAGFKFIYHERYYLILTIPLILLAAVALRIVFEKYRLVSVIGGLLFLFIFIFSCYIVPPEHAYKYFTPEFVKIINSQYQTGDVIIADHYSKLLWNQYYPGPAEIKLFFPYENELLPADSNLRWRFSDYANVNSDNVVLFDNLVKNEQRFWIVMFNPLNYSVQDPQGLLPEYLDSHYSRWATYFFPLFVSKNDFQVELRLYVVKPAD</sequence>
<keyword evidence="7 8" id="KW-0472">Membrane</keyword>
<evidence type="ECO:0000256" key="4">
    <source>
        <dbReference type="ARBA" id="ARBA00022679"/>
    </source>
</evidence>
<feature type="transmembrane region" description="Helical" evidence="8">
    <location>
        <begin position="237"/>
        <end position="257"/>
    </location>
</feature>
<gene>
    <name evidence="10" type="ORF">COU29_00530</name>
</gene>
<evidence type="ECO:0000256" key="7">
    <source>
        <dbReference type="ARBA" id="ARBA00023136"/>
    </source>
</evidence>
<feature type="transmembrane region" description="Helical" evidence="8">
    <location>
        <begin position="87"/>
        <end position="108"/>
    </location>
</feature>
<feature type="domain" description="Glycosyltransferase RgtA/B/C/D-like" evidence="9">
    <location>
        <begin position="68"/>
        <end position="217"/>
    </location>
</feature>
<dbReference type="AlphaFoldDB" id="A0A2M6W7I3"/>
<reference evidence="11" key="1">
    <citation type="submission" date="2017-09" db="EMBL/GenBank/DDBJ databases">
        <title>Depth-based differentiation of microbial function through sediment-hosted aquifers and enrichment of novel symbionts in the deep terrestrial subsurface.</title>
        <authorList>
            <person name="Probst A.J."/>
            <person name="Ladd B."/>
            <person name="Jarett J.K."/>
            <person name="Geller-Mcgrath D.E."/>
            <person name="Sieber C.M.K."/>
            <person name="Emerson J.B."/>
            <person name="Anantharaman K."/>
            <person name="Thomas B.C."/>
            <person name="Malmstrom R."/>
            <person name="Stieglmeier M."/>
            <person name="Klingl A."/>
            <person name="Woyke T."/>
            <person name="Ryan C.M."/>
            <person name="Banfield J.F."/>
        </authorList>
    </citation>
    <scope>NUCLEOTIDE SEQUENCE [LARGE SCALE GENOMIC DNA]</scope>
</reference>
<feature type="transmembrane region" description="Helical" evidence="8">
    <location>
        <begin position="206"/>
        <end position="225"/>
    </location>
</feature>
<keyword evidence="6 8" id="KW-1133">Transmembrane helix</keyword>
<feature type="transmembrane region" description="Helical" evidence="8">
    <location>
        <begin position="317"/>
        <end position="336"/>
    </location>
</feature>
<evidence type="ECO:0000313" key="11">
    <source>
        <dbReference type="Proteomes" id="UP000231426"/>
    </source>
</evidence>
<dbReference type="EMBL" id="PFBV01000002">
    <property type="protein sequence ID" value="PIT88723.1"/>
    <property type="molecule type" value="Genomic_DNA"/>
</dbReference>
<keyword evidence="4" id="KW-0808">Transferase</keyword>
<dbReference type="Pfam" id="PF13231">
    <property type="entry name" value="PMT_2"/>
    <property type="match status" value="1"/>
</dbReference>
<dbReference type="PANTHER" id="PTHR33908">
    <property type="entry name" value="MANNOSYLTRANSFERASE YKCB-RELATED"/>
    <property type="match status" value="1"/>
</dbReference>
<dbReference type="GO" id="GO:0005886">
    <property type="term" value="C:plasma membrane"/>
    <property type="evidence" value="ECO:0007669"/>
    <property type="project" value="UniProtKB-SubCell"/>
</dbReference>
<feature type="transmembrane region" description="Helical" evidence="8">
    <location>
        <begin position="293"/>
        <end position="311"/>
    </location>
</feature>
<evidence type="ECO:0000256" key="5">
    <source>
        <dbReference type="ARBA" id="ARBA00022692"/>
    </source>
</evidence>
<comment type="subcellular location">
    <subcellularLocation>
        <location evidence="1">Cell membrane</location>
        <topology evidence="1">Multi-pass membrane protein</topology>
    </subcellularLocation>
</comment>
<feature type="transmembrane region" description="Helical" evidence="8">
    <location>
        <begin position="6"/>
        <end position="29"/>
    </location>
</feature>
<dbReference type="GO" id="GO:0016763">
    <property type="term" value="F:pentosyltransferase activity"/>
    <property type="evidence" value="ECO:0007669"/>
    <property type="project" value="TreeGrafter"/>
</dbReference>
<keyword evidence="5 8" id="KW-0812">Transmembrane</keyword>
<feature type="transmembrane region" description="Helical" evidence="8">
    <location>
        <begin position="170"/>
        <end position="194"/>
    </location>
</feature>
<feature type="transmembrane region" description="Helical" evidence="8">
    <location>
        <begin position="140"/>
        <end position="158"/>
    </location>
</feature>
<protein>
    <recommendedName>
        <fullName evidence="9">Glycosyltransferase RgtA/B/C/D-like domain-containing protein</fullName>
    </recommendedName>
</protein>
<dbReference type="GO" id="GO:0009103">
    <property type="term" value="P:lipopolysaccharide biosynthetic process"/>
    <property type="evidence" value="ECO:0007669"/>
    <property type="project" value="UniProtKB-ARBA"/>
</dbReference>
<evidence type="ECO:0000256" key="6">
    <source>
        <dbReference type="ARBA" id="ARBA00022989"/>
    </source>
</evidence>
<evidence type="ECO:0000313" key="10">
    <source>
        <dbReference type="EMBL" id="PIT88723.1"/>
    </source>
</evidence>
<dbReference type="InterPro" id="IPR038731">
    <property type="entry name" value="RgtA/B/C-like"/>
</dbReference>
<feature type="transmembrane region" description="Helical" evidence="8">
    <location>
        <begin position="59"/>
        <end position="81"/>
    </location>
</feature>
<evidence type="ECO:0000256" key="2">
    <source>
        <dbReference type="ARBA" id="ARBA00022475"/>
    </source>
</evidence>
<comment type="caution">
    <text evidence="10">The sequence shown here is derived from an EMBL/GenBank/DDBJ whole genome shotgun (WGS) entry which is preliminary data.</text>
</comment>
<dbReference type="Proteomes" id="UP000231426">
    <property type="component" value="Unassembled WGS sequence"/>
</dbReference>
<evidence type="ECO:0000259" key="9">
    <source>
        <dbReference type="Pfam" id="PF13231"/>
    </source>
</evidence>
<evidence type="ECO:0000256" key="1">
    <source>
        <dbReference type="ARBA" id="ARBA00004651"/>
    </source>
</evidence>
<evidence type="ECO:0000256" key="8">
    <source>
        <dbReference type="SAM" id="Phobius"/>
    </source>
</evidence>
<feature type="transmembrane region" description="Helical" evidence="8">
    <location>
        <begin position="263"/>
        <end position="281"/>
    </location>
</feature>
<feature type="transmembrane region" description="Helical" evidence="8">
    <location>
        <begin position="341"/>
        <end position="362"/>
    </location>
</feature>
<keyword evidence="2" id="KW-1003">Cell membrane</keyword>
<name>A0A2M6W7I3_9BACT</name>
<organism evidence="10 11">
    <name type="scientific">Candidatus Magasanikbacteria bacterium CG10_big_fil_rev_8_21_14_0_10_36_32</name>
    <dbReference type="NCBI Taxonomy" id="1974646"/>
    <lineage>
        <taxon>Bacteria</taxon>
        <taxon>Candidatus Magasanikiibacteriota</taxon>
    </lineage>
</organism>